<dbReference type="InterPro" id="IPR020807">
    <property type="entry name" value="PKS_DH"/>
</dbReference>
<dbReference type="InterPro" id="IPR013217">
    <property type="entry name" value="Methyltransf_12"/>
</dbReference>
<dbReference type="Gene3D" id="3.40.366.10">
    <property type="entry name" value="Malonyl-Coenzyme A Acyl Carrier Protein, domain 2"/>
    <property type="match status" value="1"/>
</dbReference>
<evidence type="ECO:0000313" key="11">
    <source>
        <dbReference type="EMBL" id="PYH79566.1"/>
    </source>
</evidence>
<dbReference type="InterPro" id="IPR036291">
    <property type="entry name" value="NAD(P)-bd_dom_sf"/>
</dbReference>
<feature type="region of interest" description="C-terminal hotdog fold" evidence="7">
    <location>
        <begin position="1044"/>
        <end position="1188"/>
    </location>
</feature>
<dbReference type="SUPFAM" id="SSF51735">
    <property type="entry name" value="NAD(P)-binding Rossmann-fold domains"/>
    <property type="match status" value="2"/>
</dbReference>
<dbReference type="InterPro" id="IPR049551">
    <property type="entry name" value="PKS_DH_C"/>
</dbReference>
<protein>
    <submittedName>
        <fullName evidence="11">KR domain-containing protein</fullName>
    </submittedName>
</protein>
<dbReference type="SUPFAM" id="SSF50129">
    <property type="entry name" value="GroES-like"/>
    <property type="match status" value="1"/>
</dbReference>
<dbReference type="Pfam" id="PF08240">
    <property type="entry name" value="ADH_N"/>
    <property type="match status" value="1"/>
</dbReference>
<dbReference type="PROSITE" id="PS52019">
    <property type="entry name" value="PKS_MFAS_DH"/>
    <property type="match status" value="1"/>
</dbReference>
<dbReference type="SUPFAM" id="SSF52151">
    <property type="entry name" value="FabD/lysophospholipase-like"/>
    <property type="match status" value="1"/>
</dbReference>
<dbReference type="InterPro" id="IPR009081">
    <property type="entry name" value="PP-bd_ACP"/>
</dbReference>
<gene>
    <name evidence="11" type="ORF">BO82DRAFT_434077</name>
</gene>
<dbReference type="InterPro" id="IPR014031">
    <property type="entry name" value="Ketoacyl_synth_C"/>
</dbReference>
<dbReference type="SMART" id="SM00826">
    <property type="entry name" value="PKS_DH"/>
    <property type="match status" value="1"/>
</dbReference>
<dbReference type="Pfam" id="PF08659">
    <property type="entry name" value="KR"/>
    <property type="match status" value="1"/>
</dbReference>
<dbReference type="InterPro" id="IPR016035">
    <property type="entry name" value="Acyl_Trfase/lysoPLipase"/>
</dbReference>
<dbReference type="Pfam" id="PF16197">
    <property type="entry name" value="KAsynt_C_assoc"/>
    <property type="match status" value="1"/>
</dbReference>
<keyword evidence="12" id="KW-1185">Reference proteome</keyword>
<dbReference type="InterPro" id="IPR032821">
    <property type="entry name" value="PKS_assoc"/>
</dbReference>
<keyword evidence="1" id="KW-0596">Phosphopantetheine</keyword>
<dbReference type="Gene3D" id="3.40.50.720">
    <property type="entry name" value="NAD(P)-binding Rossmann-like Domain"/>
    <property type="match status" value="2"/>
</dbReference>
<dbReference type="SUPFAM" id="SSF53901">
    <property type="entry name" value="Thiolase-like"/>
    <property type="match status" value="1"/>
</dbReference>
<dbReference type="OrthoDB" id="329835at2759"/>
<dbReference type="InterPro" id="IPR014043">
    <property type="entry name" value="Acyl_transferase_dom"/>
</dbReference>
<evidence type="ECO:0000256" key="4">
    <source>
        <dbReference type="ARBA" id="ARBA00022857"/>
    </source>
</evidence>
<evidence type="ECO:0000256" key="6">
    <source>
        <dbReference type="ARBA" id="ARBA00023315"/>
    </source>
</evidence>
<dbReference type="InterPro" id="IPR016036">
    <property type="entry name" value="Malonyl_transacylase_ACP-bd"/>
</dbReference>
<evidence type="ECO:0000259" key="8">
    <source>
        <dbReference type="PROSITE" id="PS50075"/>
    </source>
</evidence>
<dbReference type="CDD" id="cd05195">
    <property type="entry name" value="enoyl_red"/>
    <property type="match status" value="1"/>
</dbReference>
<dbReference type="Gene3D" id="3.40.50.150">
    <property type="entry name" value="Vaccinia Virus protein VP39"/>
    <property type="match status" value="1"/>
</dbReference>
<dbReference type="GO" id="GO:0004312">
    <property type="term" value="F:fatty acid synthase activity"/>
    <property type="evidence" value="ECO:0007669"/>
    <property type="project" value="TreeGrafter"/>
</dbReference>
<evidence type="ECO:0000256" key="7">
    <source>
        <dbReference type="PROSITE-ProRule" id="PRU01363"/>
    </source>
</evidence>
<dbReference type="InterPro" id="IPR049552">
    <property type="entry name" value="PKS_DH_N"/>
</dbReference>
<dbReference type="Pfam" id="PF00109">
    <property type="entry name" value="ketoacyl-synt"/>
    <property type="match status" value="1"/>
</dbReference>
<reference evidence="11 12" key="1">
    <citation type="submission" date="2016-12" db="EMBL/GenBank/DDBJ databases">
        <title>The genomes of Aspergillus section Nigri reveals drivers in fungal speciation.</title>
        <authorList>
            <consortium name="DOE Joint Genome Institute"/>
            <person name="Vesth T.C."/>
            <person name="Nybo J."/>
            <person name="Theobald S."/>
            <person name="Brandl J."/>
            <person name="Frisvad J.C."/>
            <person name="Nielsen K.F."/>
            <person name="Lyhne E.K."/>
            <person name="Kogle M.E."/>
            <person name="Kuo A."/>
            <person name="Riley R."/>
            <person name="Clum A."/>
            <person name="Nolan M."/>
            <person name="Lipzen A."/>
            <person name="Salamov A."/>
            <person name="Henrissat B."/>
            <person name="Wiebenga A."/>
            <person name="De Vries R.P."/>
            <person name="Grigoriev I.V."/>
            <person name="Mortensen U.H."/>
            <person name="Andersen M.R."/>
            <person name="Baker S.E."/>
        </authorList>
    </citation>
    <scope>NUCLEOTIDE SEQUENCE [LARGE SCALE GENOMIC DNA]</scope>
    <source>
        <strain evidence="11 12">CBS 121591</strain>
    </source>
</reference>
<feature type="domain" description="Carrier" evidence="8">
    <location>
        <begin position="2380"/>
        <end position="2461"/>
    </location>
</feature>
<dbReference type="SMART" id="SM00827">
    <property type="entry name" value="PKS_AT"/>
    <property type="match status" value="1"/>
</dbReference>
<dbReference type="EMBL" id="KZ821718">
    <property type="protein sequence ID" value="PYH79566.1"/>
    <property type="molecule type" value="Genomic_DNA"/>
</dbReference>
<feature type="domain" description="Ketosynthase family 3 (KS3)" evidence="9">
    <location>
        <begin position="18"/>
        <end position="436"/>
    </location>
</feature>
<dbReference type="SMART" id="SM00823">
    <property type="entry name" value="PKS_PP"/>
    <property type="match status" value="1"/>
</dbReference>
<dbReference type="PANTHER" id="PTHR43775">
    <property type="entry name" value="FATTY ACID SYNTHASE"/>
    <property type="match status" value="1"/>
</dbReference>
<keyword evidence="6" id="KW-0012">Acyltransferase</keyword>
<dbReference type="Gene3D" id="3.90.180.10">
    <property type="entry name" value="Medium-chain alcohol dehydrogenases, catalytic domain"/>
    <property type="match status" value="1"/>
</dbReference>
<dbReference type="SMART" id="SM00829">
    <property type="entry name" value="PKS_ER"/>
    <property type="match status" value="1"/>
</dbReference>
<feature type="domain" description="PKS/mFAS DH" evidence="10">
    <location>
        <begin position="906"/>
        <end position="1188"/>
    </location>
</feature>
<keyword evidence="4" id="KW-0521">NADP</keyword>
<dbReference type="Pfam" id="PF14765">
    <property type="entry name" value="PS-DH"/>
    <property type="match status" value="1"/>
</dbReference>
<proteinExistence type="predicted"/>
<dbReference type="InterPro" id="IPR013154">
    <property type="entry name" value="ADH-like_N"/>
</dbReference>
<dbReference type="STRING" id="1448315.A0A319C0N4"/>
<evidence type="ECO:0000259" key="9">
    <source>
        <dbReference type="PROSITE" id="PS52004"/>
    </source>
</evidence>
<dbReference type="SMART" id="SM00822">
    <property type="entry name" value="PKS_KR"/>
    <property type="match status" value="1"/>
</dbReference>
<dbReference type="GO" id="GO:0044550">
    <property type="term" value="P:secondary metabolite biosynthetic process"/>
    <property type="evidence" value="ECO:0007669"/>
    <property type="project" value="TreeGrafter"/>
</dbReference>
<evidence type="ECO:0000259" key="10">
    <source>
        <dbReference type="PROSITE" id="PS52019"/>
    </source>
</evidence>
<dbReference type="SUPFAM" id="SSF47336">
    <property type="entry name" value="ACP-like"/>
    <property type="match status" value="1"/>
</dbReference>
<dbReference type="InterPro" id="IPR011032">
    <property type="entry name" value="GroES-like_sf"/>
</dbReference>
<keyword evidence="2" id="KW-0597">Phosphoprotein</keyword>
<feature type="active site" description="Proton donor; for dehydratase activity" evidence="7">
    <location>
        <position position="1104"/>
    </location>
</feature>
<keyword evidence="3" id="KW-0808">Transferase</keyword>
<dbReference type="VEuPathDB" id="FungiDB:BO82DRAFT_434077"/>
<dbReference type="PROSITE" id="PS52004">
    <property type="entry name" value="KS3_2"/>
    <property type="match status" value="1"/>
</dbReference>
<dbReference type="Pfam" id="PF21089">
    <property type="entry name" value="PKS_DH_N"/>
    <property type="match status" value="1"/>
</dbReference>
<dbReference type="CDD" id="cd02440">
    <property type="entry name" value="AdoMet_MTases"/>
    <property type="match status" value="1"/>
</dbReference>
<accession>A0A319C0N4</accession>
<dbReference type="InterPro" id="IPR020843">
    <property type="entry name" value="ER"/>
</dbReference>
<dbReference type="Pfam" id="PF08242">
    <property type="entry name" value="Methyltransf_12"/>
    <property type="match status" value="1"/>
</dbReference>
<evidence type="ECO:0000256" key="1">
    <source>
        <dbReference type="ARBA" id="ARBA00022450"/>
    </source>
</evidence>
<sequence>MPDTSGPASSDDHLSGTFRPIAVCGMALRLPGGISNPAQFWDFLMAHGDARARVPPSRYNIDSHFSRVDKDGLISTEYGYYLDHNPGDLDTSFFSFTKAELEYIDPHQRHLLEVVKECFDSAGEAHYRGKNIGCYVGSFSDDWTEILYHDLQMYGKYPLAVGGDFAVPNRISFEYDLRGPSMSVRTACSSALVALDQACAAMARGECDAAIVGGTQFILSPTMTGIMSARGVLSADGACKSFDATANGYGRGEAINAVYLKPLAAAVRDRNAIRAVIRGTATNADGKSAGFTVPSADAQQRLIRQAYRVAGIDDLTRTPYVECHGTGTSVGDPIEARAVADTMGDGQIFIGSVKPNVGHSEGASGLTSFIKAVLALENRTIPPNIRFTVPNPNIPFREGGLTVPTEPIPWPRDRALRAGVNSFGLGGVNAHTILESAEYLTPVHPPCKHDDRGPSLLCFSANTPESLADLIQENHKFLANHPESLSDLAYTLAARRVHFPFRAVSMVLNDRSLRTSVFSRTPAQPQDVVFVFTGQGAQWPGMGYQLYQTNRSFRESLQQSDRFIHELPEAPPWSIVEEIQKLPEDSSLHKASYSQPICTAVQVALVDVLVELNVSPVAVLGHSSGELAAAYASGRMTAREAMICAFYRGVVSEEVNAEGVMCAVGMGTAEISPFLRPEVAIACENSPASVTISGDLIPLEETMKEIQASHPGVLVRRLRVDTAYHSPHMTQVGARYKSLMDCYLSKDTLDVPRRSVAFSSAVKGRLLPASETLGSDYWQQNLESPVRFLEGFQAITNSLTQPLLFLEVGPHSALAGPIRQILDQTSLNHQYLSCLSRTKPCDETFLTLIGELFARGQPLDYQALTDPDGTARVLSDVPSYPWHHPTATIYAPRSIKDWKWSKYPRHELLGIRVTYSTDDQPTWRNVLFHAHVPWLQDHRVTGNAVFPAAGYLAMVIEAVRQVDHTEAKGFRIQNVRLSNAMVLDRYNTTEIITSLRQQSSMNRYDFTISSHNGTSWVEHCAGQVQRGARFSRFQEPDSHPDPPARSVNPARWYRTLSRAGVDYGASFQGVESLRCSTSQHRASTRVVSTLPETVYYPIHPTMMDACFQAVYPARYQGLDWEIDRLPVPTELGEVNIADCATGLECTVWAQPLGRGVVSTRGWATALDGSMALSFDDTFLRPVGTEHPEKRGSGKGTRLHWRKEFAFLSLSDLVSSPPGLRDSTILLDQLTKACIADSIACLELQQVTTATTPHLQKYYDWLRQQQQRLGIKSKPGVLAETASEAAATSAAPCAEAMVKVVTNIVSMCKGQVDPLELLMSDDTLLEMYNYLNQVDRGPLFRTLGHHHPGQRILEIGAGTGGTTAQILPETLYSTYTFTDISAAFFPAARGRFSEYPNIIFKTLDITSDPISQGFQPESFDLIIASNVLHATPSLHETLANVRRLLHPDGRLLLEELCGETKYANIVTGVLPGWWAGEKDGRAYEPYVDPMRWEQELRDAGFNGLDDLAFDTTPPLQNMAYMLASPRVTDPVAVTNSYRAAVLLADADSTETAIMLQKQFRARGYEVKIQPMGAPLPASQDVIVLVDTVEPFFHGINESELLAYQGLLRQLQQAHSGALWVTRCSQMECRDPRFATTIGVARTSRAEFGLDLATCEVDTISFASVGLVVDVFRQFQARTHAGPGLREMEYVIHQGSVYVGRLLPFSLDEEIRRSGQVDSDIRCSRLVLDPETWDWVAQSHPPVLEPDEVEIDVDTAGVRSLGSAHSLGATNASNAAPGCDTAGVVRQVGSQVRDLSPGDRVVACEPGALATSVIAPRSSCARIPDDLSLDNASTLPWAFATAIYSLIQVGQLNETHTVLIHSASSAAGMAAIQISQMLGAKTFITITDDEQAQYLAKEYAISRERIFDLHSGSFVQAIKDATHGRGVDLVLHASPLSSELCAAACACLATCGKLVILASDGCSQLPATLWVPNASIVAVDVLHYMKLQPKEGERLLDQVVDLYTQGKIRPLTPRETFPARKAEECFKLVQSQPQHNPHQLGLSFSREVAAPTPTLPARTASFRSDASYLLAGGLGGLGSELARWMVHHGARHLIFLSRSAGTVGPHEDLFRELRSQGCSVTVTQGSVCNPDDIEAAIASTAATPVRGIFNIAMVLRDASLLGMSLPEWEAATAPKVSGTWNLHEAARRHALDLDFFVLFGSMCGIVGMPGQANYAAANTFLDAFVQYRHAQRLPAAVVDIGAVEGIGHVALNPAILERSRWLDGAVMSPRDLFQAITLAISDRGRPAHPPPPIPNPQEYVNSAQLITAFHRTPHFRDAIRNRASFVDRRLAVYTNPTAGEDDYHDAADGTLASDVSDSSDAALRRFLSSLSPTTDAITWEAAETTTFLATEIARWIFDLLLKPVQDAAEIDLARSLVDLGFDSLAAVELRAWWKATLGIEISVLEIMAAADLAALGAHAAQGLRARIGSGAGGGGDDGDHGGQGC</sequence>
<organism evidence="11 12">
    <name type="scientific">Aspergillus uvarum CBS 121591</name>
    <dbReference type="NCBI Taxonomy" id="1448315"/>
    <lineage>
        <taxon>Eukaryota</taxon>
        <taxon>Fungi</taxon>
        <taxon>Dikarya</taxon>
        <taxon>Ascomycota</taxon>
        <taxon>Pezizomycotina</taxon>
        <taxon>Eurotiomycetes</taxon>
        <taxon>Eurotiomycetidae</taxon>
        <taxon>Eurotiales</taxon>
        <taxon>Aspergillaceae</taxon>
        <taxon>Aspergillus</taxon>
        <taxon>Aspergillus subgen. Circumdati</taxon>
    </lineage>
</organism>
<dbReference type="InterPro" id="IPR036736">
    <property type="entry name" value="ACP-like_sf"/>
</dbReference>
<dbReference type="RefSeq" id="XP_025489766.1">
    <property type="nucleotide sequence ID" value="XM_025640923.1"/>
</dbReference>
<evidence type="ECO:0000256" key="5">
    <source>
        <dbReference type="ARBA" id="ARBA00023268"/>
    </source>
</evidence>
<feature type="active site" description="Proton acceptor; for dehydratase activity" evidence="7">
    <location>
        <position position="938"/>
    </location>
</feature>
<dbReference type="SUPFAM" id="SSF53335">
    <property type="entry name" value="S-adenosyl-L-methionine-dependent methyltransferases"/>
    <property type="match status" value="1"/>
</dbReference>
<dbReference type="Gene3D" id="3.10.129.110">
    <property type="entry name" value="Polyketide synthase dehydratase"/>
    <property type="match status" value="1"/>
</dbReference>
<dbReference type="InterPro" id="IPR020806">
    <property type="entry name" value="PKS_PP-bd"/>
</dbReference>
<dbReference type="InterPro" id="IPR001227">
    <property type="entry name" value="Ac_transferase_dom_sf"/>
</dbReference>
<dbReference type="GO" id="GO:0016491">
    <property type="term" value="F:oxidoreductase activity"/>
    <property type="evidence" value="ECO:0007669"/>
    <property type="project" value="InterPro"/>
</dbReference>
<dbReference type="InterPro" id="IPR013968">
    <property type="entry name" value="PKS_KR"/>
</dbReference>
<feature type="region of interest" description="N-terminal hotdog fold" evidence="7">
    <location>
        <begin position="906"/>
        <end position="1031"/>
    </location>
</feature>
<dbReference type="Pfam" id="PF00698">
    <property type="entry name" value="Acyl_transf_1"/>
    <property type="match status" value="1"/>
</dbReference>
<dbReference type="GeneID" id="37143665"/>
<dbReference type="Gene3D" id="1.10.1200.10">
    <property type="entry name" value="ACP-like"/>
    <property type="match status" value="1"/>
</dbReference>
<dbReference type="InterPro" id="IPR049900">
    <property type="entry name" value="PKS_mFAS_DH"/>
</dbReference>
<dbReference type="InterPro" id="IPR042104">
    <property type="entry name" value="PKS_dehydratase_sf"/>
</dbReference>
<dbReference type="GO" id="GO:0031177">
    <property type="term" value="F:phosphopantetheine binding"/>
    <property type="evidence" value="ECO:0007669"/>
    <property type="project" value="InterPro"/>
</dbReference>
<dbReference type="Pfam" id="PF00550">
    <property type="entry name" value="PP-binding"/>
    <property type="match status" value="1"/>
</dbReference>
<dbReference type="Gene3D" id="3.30.70.3290">
    <property type="match status" value="1"/>
</dbReference>
<evidence type="ECO:0000256" key="3">
    <source>
        <dbReference type="ARBA" id="ARBA00022679"/>
    </source>
</evidence>
<dbReference type="Pfam" id="PF13602">
    <property type="entry name" value="ADH_zinc_N_2"/>
    <property type="match status" value="1"/>
</dbReference>
<evidence type="ECO:0000256" key="2">
    <source>
        <dbReference type="ARBA" id="ARBA00022553"/>
    </source>
</evidence>
<dbReference type="GO" id="GO:0006633">
    <property type="term" value="P:fatty acid biosynthetic process"/>
    <property type="evidence" value="ECO:0007669"/>
    <property type="project" value="TreeGrafter"/>
</dbReference>
<dbReference type="InterPro" id="IPR020841">
    <property type="entry name" value="PKS_Beta-ketoAc_synthase_dom"/>
</dbReference>
<dbReference type="Gene3D" id="3.40.47.10">
    <property type="match status" value="1"/>
</dbReference>
<name>A0A319C0N4_9EURO</name>
<dbReference type="InterPro" id="IPR029063">
    <property type="entry name" value="SAM-dependent_MTases_sf"/>
</dbReference>
<dbReference type="PANTHER" id="PTHR43775:SF37">
    <property type="entry name" value="SI:DKEY-61P9.11"/>
    <property type="match status" value="1"/>
</dbReference>
<dbReference type="InterPro" id="IPR014030">
    <property type="entry name" value="Ketoacyl_synth_N"/>
</dbReference>
<dbReference type="InterPro" id="IPR057326">
    <property type="entry name" value="KR_dom"/>
</dbReference>
<dbReference type="Pfam" id="PF02801">
    <property type="entry name" value="Ketoacyl-synt_C"/>
    <property type="match status" value="1"/>
</dbReference>
<dbReference type="GO" id="GO:0016874">
    <property type="term" value="F:ligase activity"/>
    <property type="evidence" value="ECO:0007669"/>
    <property type="project" value="UniProtKB-KW"/>
</dbReference>
<dbReference type="InterPro" id="IPR050091">
    <property type="entry name" value="PKS_NRPS_Biosynth_Enz"/>
</dbReference>
<dbReference type="CDD" id="cd00833">
    <property type="entry name" value="PKS"/>
    <property type="match status" value="1"/>
</dbReference>
<evidence type="ECO:0000313" key="12">
    <source>
        <dbReference type="Proteomes" id="UP000248340"/>
    </source>
</evidence>
<dbReference type="Proteomes" id="UP000248340">
    <property type="component" value="Unassembled WGS sequence"/>
</dbReference>
<dbReference type="InterPro" id="IPR016039">
    <property type="entry name" value="Thiolase-like"/>
</dbReference>
<dbReference type="SMART" id="SM00825">
    <property type="entry name" value="PKS_KS"/>
    <property type="match status" value="1"/>
</dbReference>
<keyword evidence="5" id="KW-0511">Multifunctional enzyme</keyword>
<dbReference type="PROSITE" id="PS50075">
    <property type="entry name" value="CARRIER"/>
    <property type="match status" value="1"/>
</dbReference>
<dbReference type="SUPFAM" id="SSF55048">
    <property type="entry name" value="Probable ACP-binding domain of malonyl-CoA ACP transacylase"/>
    <property type="match status" value="1"/>
</dbReference>